<keyword evidence="8" id="KW-0732">Signal</keyword>
<dbReference type="InterPro" id="IPR036909">
    <property type="entry name" value="Cyt_c-like_dom_sf"/>
</dbReference>
<evidence type="ECO:0000256" key="2">
    <source>
        <dbReference type="ARBA" id="ARBA00022617"/>
    </source>
</evidence>
<keyword evidence="1" id="KW-0813">Transport</keyword>
<dbReference type="GeneID" id="97606196"/>
<feature type="binding site" description="covalent" evidence="6">
    <location>
        <position position="326"/>
    </location>
    <ligand>
        <name>heme c</name>
        <dbReference type="ChEBI" id="CHEBI:61717"/>
        <label>3</label>
    </ligand>
</feature>
<dbReference type="PIRSF" id="PIRSF000018">
    <property type="entry name" value="Mb_ADH_cyt_c"/>
    <property type="match status" value="1"/>
</dbReference>
<evidence type="ECO:0000256" key="1">
    <source>
        <dbReference type="ARBA" id="ARBA00022448"/>
    </source>
</evidence>
<dbReference type="EMBL" id="CAPB01000021">
    <property type="protein sequence ID" value="CCO93942.1"/>
    <property type="molecule type" value="Genomic_DNA"/>
</dbReference>
<dbReference type="RefSeq" id="WP_004157790.1">
    <property type="nucleotide sequence ID" value="NZ_BAYW01000007.1"/>
</dbReference>
<dbReference type="Gene3D" id="1.10.760.10">
    <property type="entry name" value="Cytochrome c-like domain"/>
    <property type="match status" value="2"/>
</dbReference>
<dbReference type="PRINTS" id="PR00605">
    <property type="entry name" value="CYTCHROMECIC"/>
</dbReference>
<feature type="binding site" description="axial binding residue" evidence="7">
    <location>
        <position position="45"/>
    </location>
    <ligand>
        <name>heme c</name>
        <dbReference type="ChEBI" id="CHEBI:61717"/>
        <label>1</label>
    </ligand>
    <ligandPart>
        <name>Fe</name>
        <dbReference type="ChEBI" id="CHEBI:18248"/>
    </ligandPart>
</feature>
<feature type="binding site" description="covalent" evidence="6">
    <location>
        <position position="190"/>
    </location>
    <ligand>
        <name>heme c</name>
        <dbReference type="ChEBI" id="CHEBI:61717"/>
        <label>2</label>
    </ligand>
</feature>
<dbReference type="AlphaFoldDB" id="A0A831ETI0"/>
<keyword evidence="10" id="KW-0560">Oxidoreductase</keyword>
<sequence length="437" mass="47203">MKGFILQVSLACILVQSGFVPAAQNSDIIRRGEYLARAGDCTACHTATNGPLFGGGFAVSTPFGQIWAPNISSDKQFGIGSWSDDQFVAAVRDGINRNGEQLYPAMPYDSFTKIKRADVLAIKAYIVSLPGVHQPSPQTSLPFPFNQRWGLRFWKWINFDSGELREDPLQSSAWNNGRYLVEALAHCGTCHTPRNITLGMDNDNALAGGDLGGWAAFNITPHQQAGIGSWSQQQLVTYLKTGFVVEKASASGSMAEAIEHSLQYLHDSDLNDIAIYLKSVPARGNSAQIRDRSVWGRPSNVLSALRGADEETWRTQPGARVFAGNCASCHAADGSGSGKGLHAYPSLFHHTTTGAEDARNLVSVVLNGVHRHMQQGEIFMPAFAAELDDQQVADVSNFVIRQFGNPAAAGVTAKQVKALRKDAKLASPPVYMQGDTP</sequence>
<dbReference type="InterPro" id="IPR009056">
    <property type="entry name" value="Cyt_c-like_dom"/>
</dbReference>
<dbReference type="GO" id="GO:0016020">
    <property type="term" value="C:membrane"/>
    <property type="evidence" value="ECO:0007669"/>
    <property type="project" value="InterPro"/>
</dbReference>
<feature type="domain" description="Cytochrome c" evidence="9">
    <location>
        <begin position="172"/>
        <end position="281"/>
    </location>
</feature>
<keyword evidence="2 6" id="KW-0349">Heme</keyword>
<feature type="binding site" description="covalent" evidence="6">
    <location>
        <position position="44"/>
    </location>
    <ligand>
        <name>heme c</name>
        <dbReference type="ChEBI" id="CHEBI:61717"/>
        <label>1</label>
    </ligand>
</feature>
<keyword evidence="5 7" id="KW-0408">Iron</keyword>
<dbReference type="PROSITE" id="PS51007">
    <property type="entry name" value="CYTC"/>
    <property type="match status" value="3"/>
</dbReference>
<reference evidence="10 11" key="1">
    <citation type="submission" date="2012-11" db="EMBL/GenBank/DDBJ databases">
        <authorList>
            <person name="Linke B."/>
        </authorList>
    </citation>
    <scope>NUCLEOTIDE SEQUENCE [LARGE SCALE GENOMIC DNA]</scope>
    <source>
        <strain evidence="11">CFBP 1232</strain>
    </source>
</reference>
<accession>A0A831ETI0</accession>
<feature type="binding site" description="covalent" evidence="6">
    <location>
        <position position="329"/>
    </location>
    <ligand>
        <name>heme c</name>
        <dbReference type="ChEBI" id="CHEBI:61717"/>
        <label>3</label>
    </ligand>
</feature>
<evidence type="ECO:0000256" key="6">
    <source>
        <dbReference type="PIRSR" id="PIRSR000018-50"/>
    </source>
</evidence>
<name>A0A831ETI0_ERWAM</name>
<dbReference type="Pfam" id="PF00034">
    <property type="entry name" value="Cytochrom_C"/>
    <property type="match status" value="1"/>
</dbReference>
<gene>
    <name evidence="10" type="ORF">BN437_2012</name>
</gene>
<dbReference type="GO" id="GO:0020037">
    <property type="term" value="F:heme binding"/>
    <property type="evidence" value="ECO:0007669"/>
    <property type="project" value="InterPro"/>
</dbReference>
<feature type="chain" id="PRO_5032377343" evidence="8">
    <location>
        <begin position="23"/>
        <end position="437"/>
    </location>
</feature>
<dbReference type="InterPro" id="IPR008168">
    <property type="entry name" value="Cyt_C_IC"/>
</dbReference>
<dbReference type="PANTHER" id="PTHR35008">
    <property type="entry name" value="BLL4482 PROTEIN-RELATED"/>
    <property type="match status" value="1"/>
</dbReference>
<dbReference type="GO" id="GO:0047833">
    <property type="term" value="F:D-sorbitol dehydrogenase (acceptor) activity"/>
    <property type="evidence" value="ECO:0007669"/>
    <property type="project" value="UniProtKB-EC"/>
</dbReference>
<feature type="signal peptide" evidence="8">
    <location>
        <begin position="1"/>
        <end position="22"/>
    </location>
</feature>
<proteinExistence type="predicted"/>
<feature type="binding site" description="axial binding residue" evidence="7">
    <location>
        <position position="191"/>
    </location>
    <ligand>
        <name>heme c</name>
        <dbReference type="ChEBI" id="CHEBI:61717"/>
        <label>2</label>
    </ligand>
    <ligandPart>
        <name>Fe</name>
        <dbReference type="ChEBI" id="CHEBI:18248"/>
    </ligandPart>
</feature>
<evidence type="ECO:0000313" key="10">
    <source>
        <dbReference type="EMBL" id="CCO93942.1"/>
    </source>
</evidence>
<dbReference type="EC" id="1.1.99.21" evidence="10"/>
<evidence type="ECO:0000256" key="5">
    <source>
        <dbReference type="ARBA" id="ARBA00023004"/>
    </source>
</evidence>
<evidence type="ECO:0000256" key="4">
    <source>
        <dbReference type="ARBA" id="ARBA00022982"/>
    </source>
</evidence>
<keyword evidence="3 7" id="KW-0479">Metal-binding</keyword>
<feature type="domain" description="Cytochrome c" evidence="9">
    <location>
        <begin position="27"/>
        <end position="130"/>
    </location>
</feature>
<feature type="domain" description="Cytochrome c" evidence="9">
    <location>
        <begin position="313"/>
        <end position="403"/>
    </location>
</feature>
<dbReference type="Proteomes" id="UP000013111">
    <property type="component" value="Unassembled WGS sequence"/>
</dbReference>
<feature type="binding site" description="covalent" evidence="6">
    <location>
        <position position="187"/>
    </location>
    <ligand>
        <name>heme c</name>
        <dbReference type="ChEBI" id="CHEBI:61717"/>
        <label>2</label>
    </ligand>
</feature>
<feature type="binding site" description="axial binding residue" evidence="7">
    <location>
        <position position="330"/>
    </location>
    <ligand>
        <name>heme c</name>
        <dbReference type="ChEBI" id="CHEBI:61717"/>
        <label>3</label>
    </ligand>
    <ligandPart>
        <name>Fe</name>
        <dbReference type="ChEBI" id="CHEBI:18248"/>
    </ligandPart>
</feature>
<dbReference type="InterPro" id="IPR051459">
    <property type="entry name" value="Cytochrome_c-type_DH"/>
</dbReference>
<reference evidence="10 11" key="2">
    <citation type="submission" date="2013-04" db="EMBL/GenBank/DDBJ databases">
        <title>Comparative genomics of 12 strains of Erwinia amylovora identifies a pan-genome with a large conserved core and provides insights into host specificity.</title>
        <authorList>
            <person name="Mann R.A."/>
            <person name="Smits T.H.M."/>
            <person name="Buehlmann A."/>
            <person name="Blom J."/>
            <person name="Goesmann A."/>
            <person name="Frey J.E."/>
            <person name="Plummer K.M."/>
            <person name="Beer S.V."/>
            <person name="Luck J."/>
            <person name="Duffy B."/>
            <person name="Rodoni B."/>
        </authorList>
    </citation>
    <scope>NUCLEOTIDE SEQUENCE [LARGE SCALE GENOMIC DNA]</scope>
    <source>
        <strain evidence="11">CFBP 1232</strain>
    </source>
</reference>
<evidence type="ECO:0000313" key="11">
    <source>
        <dbReference type="Proteomes" id="UP000013111"/>
    </source>
</evidence>
<evidence type="ECO:0000256" key="3">
    <source>
        <dbReference type="ARBA" id="ARBA00022723"/>
    </source>
</evidence>
<dbReference type="GO" id="GO:0009055">
    <property type="term" value="F:electron transfer activity"/>
    <property type="evidence" value="ECO:0007669"/>
    <property type="project" value="InterPro"/>
</dbReference>
<comment type="cofactor">
    <cofactor evidence="6">
        <name>heme c</name>
        <dbReference type="ChEBI" id="CHEBI:61717"/>
    </cofactor>
    <text evidence="6">Binds 3 heme c groups covalently per subunit.</text>
</comment>
<dbReference type="GO" id="GO:0005506">
    <property type="term" value="F:iron ion binding"/>
    <property type="evidence" value="ECO:0007669"/>
    <property type="project" value="InterPro"/>
</dbReference>
<organism evidence="10 11">
    <name type="scientific">Erwinia amylovora NBRC 12687 = CFBP 1232</name>
    <dbReference type="NCBI Taxonomy" id="1219359"/>
    <lineage>
        <taxon>Bacteria</taxon>
        <taxon>Pseudomonadati</taxon>
        <taxon>Pseudomonadota</taxon>
        <taxon>Gammaproteobacteria</taxon>
        <taxon>Enterobacterales</taxon>
        <taxon>Erwiniaceae</taxon>
        <taxon>Erwinia</taxon>
    </lineage>
</organism>
<protein>
    <submittedName>
        <fullName evidence="10">Cytochrome c, class I</fullName>
        <ecNumber evidence="10">1.1.99.21</ecNumber>
    </submittedName>
</protein>
<dbReference type="PANTHER" id="PTHR35008:SF4">
    <property type="entry name" value="BLL4482 PROTEIN"/>
    <property type="match status" value="1"/>
</dbReference>
<evidence type="ECO:0000259" key="9">
    <source>
        <dbReference type="PROSITE" id="PS51007"/>
    </source>
</evidence>
<evidence type="ECO:0000256" key="7">
    <source>
        <dbReference type="PIRSR" id="PIRSR000018-51"/>
    </source>
</evidence>
<evidence type="ECO:0000256" key="8">
    <source>
        <dbReference type="SAM" id="SignalP"/>
    </source>
</evidence>
<dbReference type="InterPro" id="IPR014353">
    <property type="entry name" value="Membr-bd_ADH_cyt_c"/>
</dbReference>
<comment type="caution">
    <text evidence="10">The sequence shown here is derived from an EMBL/GenBank/DDBJ whole genome shotgun (WGS) entry which is preliminary data.</text>
</comment>
<keyword evidence="4" id="KW-0249">Electron transport</keyword>
<feature type="binding site" description="covalent" evidence="6">
    <location>
        <position position="41"/>
    </location>
    <ligand>
        <name>heme c</name>
        <dbReference type="ChEBI" id="CHEBI:61717"/>
        <label>1</label>
    </ligand>
</feature>
<dbReference type="SUPFAM" id="SSF46626">
    <property type="entry name" value="Cytochrome c"/>
    <property type="match status" value="3"/>
</dbReference>